<feature type="region of interest" description="Disordered" evidence="1">
    <location>
        <begin position="55"/>
        <end position="85"/>
    </location>
</feature>
<dbReference type="EMBL" id="BAAAQR010000014">
    <property type="protein sequence ID" value="GAA2153816.1"/>
    <property type="molecule type" value="Genomic_DNA"/>
</dbReference>
<name>A0ABN3A4P0_9ACTN</name>
<evidence type="ECO:0000256" key="1">
    <source>
        <dbReference type="SAM" id="MobiDB-lite"/>
    </source>
</evidence>
<evidence type="ECO:0000313" key="3">
    <source>
        <dbReference type="Proteomes" id="UP001501771"/>
    </source>
</evidence>
<organism evidence="2 3">
    <name type="scientific">Nocardioides koreensis</name>
    <dbReference type="NCBI Taxonomy" id="433651"/>
    <lineage>
        <taxon>Bacteria</taxon>
        <taxon>Bacillati</taxon>
        <taxon>Actinomycetota</taxon>
        <taxon>Actinomycetes</taxon>
        <taxon>Propionibacteriales</taxon>
        <taxon>Nocardioidaceae</taxon>
        <taxon>Nocardioides</taxon>
    </lineage>
</organism>
<gene>
    <name evidence="2" type="ORF">GCM10009844_38810</name>
</gene>
<keyword evidence="3" id="KW-1185">Reference proteome</keyword>
<protein>
    <submittedName>
        <fullName evidence="2">Uncharacterized protein</fullName>
    </submittedName>
</protein>
<sequence length="130" mass="13931">MALVWGSQLGPGDRCAEGAAVTGHASCADVLTVGGRPWTSWTLADDLDRDLVGQPRTGVQRECEDHDSAGRTCGSPEEPGPATLRRIQGIPGSQALAREGYPRDVIYVPGDPLTSFRSLPRRVQRLIEHG</sequence>
<comment type="caution">
    <text evidence="2">The sequence shown here is derived from an EMBL/GenBank/DDBJ whole genome shotgun (WGS) entry which is preliminary data.</text>
</comment>
<dbReference type="Proteomes" id="UP001501771">
    <property type="component" value="Unassembled WGS sequence"/>
</dbReference>
<feature type="compositionally biased region" description="Basic and acidic residues" evidence="1">
    <location>
        <begin position="59"/>
        <end position="69"/>
    </location>
</feature>
<reference evidence="2 3" key="1">
    <citation type="journal article" date="2019" name="Int. J. Syst. Evol. Microbiol.">
        <title>The Global Catalogue of Microorganisms (GCM) 10K type strain sequencing project: providing services to taxonomists for standard genome sequencing and annotation.</title>
        <authorList>
            <consortium name="The Broad Institute Genomics Platform"/>
            <consortium name="The Broad Institute Genome Sequencing Center for Infectious Disease"/>
            <person name="Wu L."/>
            <person name="Ma J."/>
        </authorList>
    </citation>
    <scope>NUCLEOTIDE SEQUENCE [LARGE SCALE GENOMIC DNA]</scope>
    <source>
        <strain evidence="2 3">JCM 16022</strain>
    </source>
</reference>
<evidence type="ECO:0000313" key="2">
    <source>
        <dbReference type="EMBL" id="GAA2153816.1"/>
    </source>
</evidence>
<proteinExistence type="predicted"/>
<accession>A0ABN3A4P0</accession>